<dbReference type="AlphaFoldDB" id="A0AA96GGI9"/>
<evidence type="ECO:0000313" key="2">
    <source>
        <dbReference type="Proteomes" id="UP001302494"/>
    </source>
</evidence>
<protein>
    <submittedName>
        <fullName evidence="1">Uncharacterized protein</fullName>
    </submittedName>
</protein>
<name>A0AA96GGI9_9BACT</name>
<reference evidence="1 2" key="1">
    <citation type="submission" date="2023-01" db="EMBL/GenBank/DDBJ databases">
        <title>Cultivation and genomic characterization of new, ubiquitous marine nitrite-oxidizing bacteria from the Nitrospirales.</title>
        <authorList>
            <person name="Mueller A.J."/>
            <person name="Daebeler A."/>
            <person name="Herbold C.W."/>
            <person name="Kirkegaard R.H."/>
            <person name="Daims H."/>
        </authorList>
    </citation>
    <scope>NUCLEOTIDE SEQUENCE [LARGE SCALE GENOMIC DNA]</scope>
    <source>
        <strain evidence="1 2">DK</strain>
    </source>
</reference>
<dbReference type="RefSeq" id="WP_312744783.1">
    <property type="nucleotide sequence ID" value="NZ_CP116968.1"/>
</dbReference>
<dbReference type="Proteomes" id="UP001302494">
    <property type="component" value="Chromosome"/>
</dbReference>
<evidence type="ECO:0000313" key="1">
    <source>
        <dbReference type="EMBL" id="WNM61974.1"/>
    </source>
</evidence>
<gene>
    <name evidence="1" type="ORF">PQG83_19875</name>
</gene>
<keyword evidence="2" id="KW-1185">Reference proteome</keyword>
<organism evidence="1 2">
    <name type="scientific">Candidatus Nitrospira neomarina</name>
    <dbReference type="NCBI Taxonomy" id="3020899"/>
    <lineage>
        <taxon>Bacteria</taxon>
        <taxon>Pseudomonadati</taxon>
        <taxon>Nitrospirota</taxon>
        <taxon>Nitrospiria</taxon>
        <taxon>Nitrospirales</taxon>
        <taxon>Nitrospiraceae</taxon>
        <taxon>Nitrospira</taxon>
    </lineage>
</organism>
<dbReference type="KEGG" id="nneo:PQG83_19875"/>
<sequence>MMRGSVIFSGLLLFGLLCAGSPVLALQSGGVEIGDLETGSVTGQPFKRLDVDLAFTAMQISGKMPGTPDSHS</sequence>
<dbReference type="EMBL" id="CP116968">
    <property type="protein sequence ID" value="WNM61974.1"/>
    <property type="molecule type" value="Genomic_DNA"/>
</dbReference>
<proteinExistence type="predicted"/>
<accession>A0AA96GGI9</accession>